<sequence>MATATVKQPVVCIVIDGWGISPEADARGDAIRNANTPVMDKLEKNYPFTTLGAHGLDVGLPDGLMGNSEVGHLNVGAGRIVYQDIVRIDLAVAKKQFGHMENIKASFEKAKSGNGRLHFMGLISDGGVHSHQNHVYSLLEAAKEAQVPEVYIHFFGDGRDTSPRSAAGYMRQLLDKTKELNYGKVATITGRYYAMDRDKRWERIKIALDGLVSGEGEKATDPVQAIEDNYKKDITDEFLKPIIINEDGLIRDNDTIFCFNYRSDRMREISSVLGISPPPMEVKLPKNLNITTMTQYKSDFPFAVAFPAQSMTNVLAEWLAKKEVPQCHVAETEKYAHVTFFFNGGSEAQFHLEHRDLVSSPKVATYDLKPEMSAIEVGEKVAEEIGTGKFPFVMCNFAPPDMVGHTGVYEAAIKGVEATDAAIGIIYDACVKHGYVLFITADHGNAEKMLSDDFSTPHTAHTCNRVPFVMTSKTHKFNDTKGALCDVAPTLLRVMGLDVPAEMTGQSLLQD</sequence>
<feature type="domain" description="Metalloenzyme" evidence="16">
    <location>
        <begin position="9"/>
        <end position="498"/>
    </location>
</feature>
<dbReference type="SUPFAM" id="SSF53649">
    <property type="entry name" value="Alkaline phosphatase-like"/>
    <property type="match status" value="1"/>
</dbReference>
<dbReference type="GO" id="GO:0006096">
    <property type="term" value="P:glycolytic process"/>
    <property type="evidence" value="ECO:0007669"/>
    <property type="project" value="UniProtKB-KW"/>
</dbReference>
<reference evidence="18" key="1">
    <citation type="journal article" date="2020" name="Fungal Divers.">
        <title>Resolving the Mortierellaceae phylogeny through synthesis of multi-gene phylogenetics and phylogenomics.</title>
        <authorList>
            <person name="Vandepol N."/>
            <person name="Liber J."/>
            <person name="Desiro A."/>
            <person name="Na H."/>
            <person name="Kennedy M."/>
            <person name="Barry K."/>
            <person name="Grigoriev I.V."/>
            <person name="Miller A.N."/>
            <person name="O'Donnell K."/>
            <person name="Stajich J.E."/>
            <person name="Bonito G."/>
        </authorList>
    </citation>
    <scope>NUCLEOTIDE SEQUENCE</scope>
    <source>
        <strain evidence="18">REB-010B</strain>
    </source>
</reference>
<comment type="caution">
    <text evidence="18">The sequence shown here is derived from an EMBL/GenBank/DDBJ whole genome shotgun (WGS) entry which is preliminary data.</text>
</comment>
<dbReference type="PANTHER" id="PTHR31637">
    <property type="entry name" value="2,3-BISPHOSPHOGLYCERATE-INDEPENDENT PHOSPHOGLYCERATE MUTASE"/>
    <property type="match status" value="1"/>
</dbReference>
<dbReference type="Pfam" id="PF01676">
    <property type="entry name" value="Metalloenzyme"/>
    <property type="match status" value="1"/>
</dbReference>
<evidence type="ECO:0000256" key="3">
    <source>
        <dbReference type="ARBA" id="ARBA00002315"/>
    </source>
</evidence>
<dbReference type="GO" id="GO:0005737">
    <property type="term" value="C:cytoplasm"/>
    <property type="evidence" value="ECO:0007669"/>
    <property type="project" value="InterPro"/>
</dbReference>
<comment type="catalytic activity">
    <reaction evidence="1">
        <text>(2R)-2-phosphoglycerate = (2R)-3-phosphoglycerate</text>
        <dbReference type="Rhea" id="RHEA:15901"/>
        <dbReference type="ChEBI" id="CHEBI:58272"/>
        <dbReference type="ChEBI" id="CHEBI:58289"/>
        <dbReference type="EC" id="5.4.2.12"/>
    </reaction>
</comment>
<dbReference type="SUPFAM" id="SSF64158">
    <property type="entry name" value="2,3-Bisphosphoglycerate-independent phosphoglycerate mutase, substrate-binding domain"/>
    <property type="match status" value="1"/>
</dbReference>
<feature type="binding site" evidence="15">
    <location>
        <position position="442"/>
    </location>
    <ligand>
        <name>Mn(2+)</name>
        <dbReference type="ChEBI" id="CHEBI:29035"/>
        <label>2</label>
    </ligand>
</feature>
<evidence type="ECO:0000256" key="1">
    <source>
        <dbReference type="ARBA" id="ARBA00000370"/>
    </source>
</evidence>
<dbReference type="EC" id="5.4.2.12" evidence="6"/>
<dbReference type="InterPro" id="IPR036646">
    <property type="entry name" value="PGAM_B_sf"/>
</dbReference>
<evidence type="ECO:0000259" key="16">
    <source>
        <dbReference type="Pfam" id="PF01676"/>
    </source>
</evidence>
<keyword evidence="7 15" id="KW-0479">Metal-binding</keyword>
<feature type="binding site" evidence="15">
    <location>
        <position position="401"/>
    </location>
    <ligand>
        <name>Mn(2+)</name>
        <dbReference type="ChEBI" id="CHEBI:29035"/>
        <label>1</label>
    </ligand>
</feature>
<dbReference type="GO" id="GO:0030145">
    <property type="term" value="F:manganese ion binding"/>
    <property type="evidence" value="ECO:0007669"/>
    <property type="project" value="InterPro"/>
</dbReference>
<dbReference type="PIRSF" id="PIRSF001492">
    <property type="entry name" value="IPGAM"/>
    <property type="match status" value="1"/>
</dbReference>
<feature type="binding site" evidence="14">
    <location>
        <begin position="159"/>
        <end position="160"/>
    </location>
    <ligand>
        <name>substrate</name>
    </ligand>
</feature>
<keyword evidence="19" id="KW-1185">Reference proteome</keyword>
<comment type="function">
    <text evidence="3">Catalyzes the interconversion of 2-phosphoglycerate and 3-phosphoglycerate.</text>
</comment>
<evidence type="ECO:0000256" key="13">
    <source>
        <dbReference type="PIRSR" id="PIRSR001492-1"/>
    </source>
</evidence>
<dbReference type="CDD" id="cd16010">
    <property type="entry name" value="iPGM"/>
    <property type="match status" value="1"/>
</dbReference>
<evidence type="ECO:0000256" key="12">
    <source>
        <dbReference type="ARBA" id="ARBA00083354"/>
    </source>
</evidence>
<evidence type="ECO:0000256" key="2">
    <source>
        <dbReference type="ARBA" id="ARBA00001936"/>
    </source>
</evidence>
<evidence type="ECO:0000256" key="14">
    <source>
        <dbReference type="PIRSR" id="PIRSR001492-2"/>
    </source>
</evidence>
<keyword evidence="10" id="KW-0413">Isomerase</keyword>
<dbReference type="PANTHER" id="PTHR31637:SF0">
    <property type="entry name" value="2,3-BISPHOSPHOGLYCERATE-INDEPENDENT PHOSPHOGLYCERATE MUTASE"/>
    <property type="match status" value="1"/>
</dbReference>
<evidence type="ECO:0000256" key="9">
    <source>
        <dbReference type="ARBA" id="ARBA00023211"/>
    </source>
</evidence>
<dbReference type="HAMAP" id="MF_01038">
    <property type="entry name" value="GpmI"/>
    <property type="match status" value="1"/>
</dbReference>
<evidence type="ECO:0000256" key="6">
    <source>
        <dbReference type="ARBA" id="ARBA00012026"/>
    </source>
</evidence>
<dbReference type="FunFam" id="3.40.1450.10:FF:000001">
    <property type="entry name" value="2,3-bisphosphoglycerate-independent phosphoglycerate mutase"/>
    <property type="match status" value="1"/>
</dbReference>
<keyword evidence="8" id="KW-0324">Glycolysis</keyword>
<protein>
    <recommendedName>
        <fullName evidence="11">2,3-bisphosphoglycerate-independent phosphoglycerate mutase</fullName>
        <ecNumber evidence="6">5.4.2.12</ecNumber>
    </recommendedName>
    <alternativeName>
        <fullName evidence="12">Cofactor-independent phosphoglycerate mutase homolog</fullName>
    </alternativeName>
</protein>
<dbReference type="Proteomes" id="UP000738325">
    <property type="component" value="Unassembled WGS sequence"/>
</dbReference>
<dbReference type="InterPro" id="IPR006124">
    <property type="entry name" value="Metalloenzyme"/>
</dbReference>
<organism evidence="18 19">
    <name type="scientific">Dissophora globulifera</name>
    <dbReference type="NCBI Taxonomy" id="979702"/>
    <lineage>
        <taxon>Eukaryota</taxon>
        <taxon>Fungi</taxon>
        <taxon>Fungi incertae sedis</taxon>
        <taxon>Mucoromycota</taxon>
        <taxon>Mortierellomycotina</taxon>
        <taxon>Mortierellomycetes</taxon>
        <taxon>Mortierellales</taxon>
        <taxon>Mortierellaceae</taxon>
        <taxon>Dissophora</taxon>
    </lineage>
</organism>
<evidence type="ECO:0000313" key="19">
    <source>
        <dbReference type="Proteomes" id="UP000738325"/>
    </source>
</evidence>
<accession>A0A9P6R7G8</accession>
<evidence type="ECO:0000256" key="11">
    <source>
        <dbReference type="ARBA" id="ARBA00071648"/>
    </source>
</evidence>
<proteinExistence type="inferred from homology"/>
<name>A0A9P6R7G8_9FUNG</name>
<dbReference type="NCBIfam" id="TIGR01307">
    <property type="entry name" value="pgm_bpd_ind"/>
    <property type="match status" value="1"/>
</dbReference>
<evidence type="ECO:0000256" key="4">
    <source>
        <dbReference type="ARBA" id="ARBA00004798"/>
    </source>
</evidence>
<comment type="similarity">
    <text evidence="5">Belongs to the BPG-independent phosphoglycerate mutase family.</text>
</comment>
<dbReference type="Gene3D" id="3.40.720.10">
    <property type="entry name" value="Alkaline Phosphatase, subunit A"/>
    <property type="match status" value="1"/>
</dbReference>
<evidence type="ECO:0000256" key="10">
    <source>
        <dbReference type="ARBA" id="ARBA00023235"/>
    </source>
</evidence>
<keyword evidence="9 15" id="KW-0464">Manganese</keyword>
<feature type="binding site" evidence="14">
    <location>
        <begin position="262"/>
        <end position="265"/>
    </location>
    <ligand>
        <name>substrate</name>
    </ligand>
</feature>
<dbReference type="AlphaFoldDB" id="A0A9P6R7G8"/>
<comment type="pathway">
    <text evidence="4">Carbohydrate degradation; glycolysis; pyruvate from D-glyceraldehyde 3-phosphate: step 3/5.</text>
</comment>
<dbReference type="InterPro" id="IPR011258">
    <property type="entry name" value="BPG-indep_PGM_N"/>
</dbReference>
<feature type="binding site" evidence="14">
    <location>
        <position position="334"/>
    </location>
    <ligand>
        <name>substrate</name>
    </ligand>
</feature>
<comment type="cofactor">
    <cofactor evidence="2">
        <name>Mn(2+)</name>
        <dbReference type="ChEBI" id="CHEBI:29035"/>
    </cofactor>
</comment>
<feature type="binding site" evidence="15">
    <location>
        <position position="16"/>
    </location>
    <ligand>
        <name>Mn(2+)</name>
        <dbReference type="ChEBI" id="CHEBI:29035"/>
        <label>2</label>
    </ligand>
</feature>
<evidence type="ECO:0000256" key="7">
    <source>
        <dbReference type="ARBA" id="ARBA00022723"/>
    </source>
</evidence>
<dbReference type="GO" id="GO:0004619">
    <property type="term" value="F:phosphoglycerate mutase activity"/>
    <property type="evidence" value="ECO:0007669"/>
    <property type="project" value="UniProtKB-EC"/>
</dbReference>
<dbReference type="GO" id="GO:0006007">
    <property type="term" value="P:glucose catabolic process"/>
    <property type="evidence" value="ECO:0007669"/>
    <property type="project" value="InterPro"/>
</dbReference>
<evidence type="ECO:0000256" key="15">
    <source>
        <dbReference type="PIRSR" id="PIRSR001492-3"/>
    </source>
</evidence>
<feature type="binding site" evidence="15">
    <location>
        <position position="405"/>
    </location>
    <ligand>
        <name>Mn(2+)</name>
        <dbReference type="ChEBI" id="CHEBI:29035"/>
        <label>1</label>
    </ligand>
</feature>
<dbReference type="EMBL" id="JAAAIP010000787">
    <property type="protein sequence ID" value="KAG0312678.1"/>
    <property type="molecule type" value="Genomic_DNA"/>
</dbReference>
<dbReference type="InterPro" id="IPR005995">
    <property type="entry name" value="Pgm_bpd_ind"/>
</dbReference>
<evidence type="ECO:0000259" key="17">
    <source>
        <dbReference type="Pfam" id="PF06415"/>
    </source>
</evidence>
<evidence type="ECO:0000256" key="8">
    <source>
        <dbReference type="ARBA" id="ARBA00023152"/>
    </source>
</evidence>
<dbReference type="Gene3D" id="3.40.1450.10">
    <property type="entry name" value="BPG-independent phosphoglycerate mutase, domain B"/>
    <property type="match status" value="1"/>
</dbReference>
<feature type="binding site" evidence="15">
    <location>
        <position position="68"/>
    </location>
    <ligand>
        <name>Mn(2+)</name>
        <dbReference type="ChEBI" id="CHEBI:29035"/>
        <label>2</label>
    </ligand>
</feature>
<feature type="binding site" evidence="14">
    <location>
        <position position="197"/>
    </location>
    <ligand>
        <name>substrate</name>
    </ligand>
</feature>
<dbReference type="InterPro" id="IPR017850">
    <property type="entry name" value="Alkaline_phosphatase_core_sf"/>
</dbReference>
<feature type="binding site" evidence="14">
    <location>
        <position position="191"/>
    </location>
    <ligand>
        <name>substrate</name>
    </ligand>
</feature>
<evidence type="ECO:0000256" key="5">
    <source>
        <dbReference type="ARBA" id="ARBA00008819"/>
    </source>
</evidence>
<gene>
    <name evidence="18" type="ORF">BGZ99_009324</name>
</gene>
<evidence type="ECO:0000313" key="18">
    <source>
        <dbReference type="EMBL" id="KAG0312678.1"/>
    </source>
</evidence>
<dbReference type="OrthoDB" id="1886626at2759"/>
<feature type="binding site" evidence="15">
    <location>
        <position position="443"/>
    </location>
    <ligand>
        <name>Mn(2+)</name>
        <dbReference type="ChEBI" id="CHEBI:29035"/>
        <label>2</label>
    </ligand>
</feature>
<feature type="binding site" evidence="15">
    <location>
        <position position="461"/>
    </location>
    <ligand>
        <name>Mn(2+)</name>
        <dbReference type="ChEBI" id="CHEBI:29035"/>
        <label>1</label>
    </ligand>
</feature>
<feature type="domain" description="BPG-independent PGAM N-terminal" evidence="17">
    <location>
        <begin position="88"/>
        <end position="297"/>
    </location>
</feature>
<dbReference type="Pfam" id="PF06415">
    <property type="entry name" value="iPGM_N"/>
    <property type="match status" value="1"/>
</dbReference>
<feature type="binding site" evidence="14">
    <location>
        <position position="129"/>
    </location>
    <ligand>
        <name>substrate</name>
    </ligand>
</feature>
<feature type="active site" description="Phosphoserine intermediate" evidence="13">
    <location>
        <position position="68"/>
    </location>
</feature>